<evidence type="ECO:0000256" key="1">
    <source>
        <dbReference type="SAM" id="Phobius"/>
    </source>
</evidence>
<evidence type="ECO:0000259" key="2">
    <source>
        <dbReference type="Pfam" id="PF25475"/>
    </source>
</evidence>
<dbReference type="EMBL" id="RCHU01000003">
    <property type="protein sequence ID" value="TKS18318.1"/>
    <property type="molecule type" value="Genomic_DNA"/>
</dbReference>
<dbReference type="AlphaFoldDB" id="A0A4U5R3W4"/>
<comment type="caution">
    <text evidence="3">The sequence shown here is derived from an EMBL/GenBank/DDBJ whole genome shotgun (WGS) entry which is preliminary data.</text>
</comment>
<dbReference type="InterPro" id="IPR057225">
    <property type="entry name" value="DUF7903"/>
</dbReference>
<feature type="transmembrane region" description="Helical" evidence="1">
    <location>
        <begin position="505"/>
        <end position="534"/>
    </location>
</feature>
<keyword evidence="1" id="KW-0812">Transmembrane</keyword>
<dbReference type="PANTHER" id="PTHR35481">
    <property type="entry name" value="DNA-DIRECTED RNA POLYMERASE SUBUNIT ALPHA"/>
    <property type="match status" value="1"/>
</dbReference>
<dbReference type="Pfam" id="PF25475">
    <property type="entry name" value="DUF7903"/>
    <property type="match status" value="1"/>
</dbReference>
<keyword evidence="1" id="KW-1133">Transmembrane helix</keyword>
<reference evidence="3" key="1">
    <citation type="submission" date="2018-10" db="EMBL/GenBank/DDBJ databases">
        <title>Population genomic analysis revealed the cold adaptation of white poplar.</title>
        <authorList>
            <person name="Liu Y.-J."/>
        </authorList>
    </citation>
    <scope>NUCLEOTIDE SEQUENCE [LARGE SCALE GENOMIC DNA]</scope>
    <source>
        <strain evidence="3">PAL-ZL1</strain>
    </source>
</reference>
<organism evidence="3">
    <name type="scientific">Populus alba</name>
    <name type="common">White poplar</name>
    <dbReference type="NCBI Taxonomy" id="43335"/>
    <lineage>
        <taxon>Eukaryota</taxon>
        <taxon>Viridiplantae</taxon>
        <taxon>Streptophyta</taxon>
        <taxon>Embryophyta</taxon>
        <taxon>Tracheophyta</taxon>
        <taxon>Spermatophyta</taxon>
        <taxon>Magnoliopsida</taxon>
        <taxon>eudicotyledons</taxon>
        <taxon>Gunneridae</taxon>
        <taxon>Pentapetalae</taxon>
        <taxon>rosids</taxon>
        <taxon>fabids</taxon>
        <taxon>Malpighiales</taxon>
        <taxon>Salicaceae</taxon>
        <taxon>Saliceae</taxon>
        <taxon>Populus</taxon>
    </lineage>
</organism>
<feature type="domain" description="DUF7903" evidence="2">
    <location>
        <begin position="58"/>
        <end position="412"/>
    </location>
</feature>
<keyword evidence="1" id="KW-0472">Membrane</keyword>
<dbReference type="PANTHER" id="PTHR35481:SF1">
    <property type="entry name" value="DNA-DIRECTED RNA POLYMERASE SUBUNIT ALPHA"/>
    <property type="match status" value="1"/>
</dbReference>
<name>A0A4U5R3W4_POPAL</name>
<gene>
    <name evidence="3" type="ORF">D5086_0000004750</name>
</gene>
<protein>
    <recommendedName>
        <fullName evidence="2">DUF7903 domain-containing protein</fullName>
    </recommendedName>
</protein>
<sequence>MCSFWAARLHTFPVNLMAYIPPHKRYSKDERRASPIPETLHPRFKRNMNLRASTSHLDKSGKIVYADRCISKWFAVGLDDDDNFPPHIHLQPISLEYVDRKSGEKPLVLVNSVVTEEDSKLERNCSRSPWEIITEEVQQELLSSFEILRNEMDAQGSERVKPTLVARLGKFLFHGSRSIALESVDKIQVEEAILRQLRRSLYTNIPSSYMENIIDGVVPVIGVDFEEEKDVYHVKLSDNTRPDTTISCKCSVLENKKLLLYKVELNQVRQMVIDVSCLDKNLDLRLMLSTKKILTTLTDDEMNSITGLINSAVLDSDTKGGLRWPLGKASSGGRYSVTGAWHTVTKAYKSSSFRLKVRDADRFDFRSGAGEAAREIYLKLKRIVSEIQEPGAEGDSISKMLEDSLRLIWDKFLCCERNSIPHPNHFLSIVSPHPNSSKHSRLLPICSSSNPARKESSPANEESLNSNVEVLGGDELERNLNVQVANPVVPSYIQSWTKLSLSDQAFFLLSFIAFTTSIAFTCLVAAAVPTLFAVGRAATSLSKLADTAREELPSTMAAIRLSGMEISDLTLELSDLSQEITDGVNKSAQAVQAAEAGIRQIGTLAHHHTISMIQERASLPIISLQPVVAGAAKKTSRAVGQATKTIMNIISRGEFNTEEKEDGSRIDRVEI</sequence>
<evidence type="ECO:0000313" key="3">
    <source>
        <dbReference type="EMBL" id="TKS18318.1"/>
    </source>
</evidence>
<proteinExistence type="predicted"/>
<accession>A0A4U5R3W4</accession>